<dbReference type="AlphaFoldDB" id="A0AAI9UH62"/>
<dbReference type="Proteomes" id="UP001239213">
    <property type="component" value="Unassembled WGS sequence"/>
</dbReference>
<name>A0AAI9UH62_9PEZI</name>
<keyword evidence="3" id="KW-1185">Reference proteome</keyword>
<proteinExistence type="predicted"/>
<dbReference type="InterPro" id="IPR028116">
    <property type="entry name" value="Cis-CaaD-like"/>
</dbReference>
<dbReference type="Gene3D" id="3.30.429.10">
    <property type="entry name" value="Macrophage Migration Inhibitory Factor"/>
    <property type="match status" value="1"/>
</dbReference>
<dbReference type="EMBL" id="MPDP01000279">
    <property type="protein sequence ID" value="KAK1458307.1"/>
    <property type="molecule type" value="Genomic_DNA"/>
</dbReference>
<sequence length="179" mass="19874">MPLYEVSHATPLSQGQRDQLAESITAIHSTKFTVPRMFINVVFTDSSNTPTYVGGKQVRPHSSRKSNRIVGRVRRGSSRTQEDFSSLCYEIRAAWAQIVHPETADEGGKLPPQDLELRSVFITGELIAGLKASFPTPLAGDELAWAEENYAAFKERAEAGDEDFADLVAEIQSWPEFEC</sequence>
<dbReference type="InterPro" id="IPR014347">
    <property type="entry name" value="Tautomerase/MIF_sf"/>
</dbReference>
<evidence type="ECO:0000259" key="1">
    <source>
        <dbReference type="Pfam" id="PF14832"/>
    </source>
</evidence>
<protein>
    <recommendedName>
        <fullName evidence="1">Tautomerase cis-CaaD-like domain-containing protein</fullName>
    </recommendedName>
</protein>
<dbReference type="Pfam" id="PF14832">
    <property type="entry name" value="Tautomerase_3"/>
    <property type="match status" value="1"/>
</dbReference>
<reference evidence="2" key="1">
    <citation type="submission" date="2016-11" db="EMBL/GenBank/DDBJ databases">
        <title>The genome sequence of Colletotrichum cuscutae.</title>
        <authorList>
            <person name="Baroncelli R."/>
        </authorList>
    </citation>
    <scope>NUCLEOTIDE SEQUENCE</scope>
    <source>
        <strain evidence="2">IMI 304802</strain>
    </source>
</reference>
<evidence type="ECO:0000313" key="3">
    <source>
        <dbReference type="Proteomes" id="UP001239213"/>
    </source>
</evidence>
<gene>
    <name evidence="2" type="ORF">CCUS01_09406</name>
</gene>
<comment type="caution">
    <text evidence="2">The sequence shown here is derived from an EMBL/GenBank/DDBJ whole genome shotgun (WGS) entry which is preliminary data.</text>
</comment>
<accession>A0AAI9UH62</accession>
<feature type="domain" description="Tautomerase cis-CaaD-like" evidence="1">
    <location>
        <begin position="1"/>
        <end position="110"/>
    </location>
</feature>
<organism evidence="2 3">
    <name type="scientific">Colletotrichum cuscutae</name>
    <dbReference type="NCBI Taxonomy" id="1209917"/>
    <lineage>
        <taxon>Eukaryota</taxon>
        <taxon>Fungi</taxon>
        <taxon>Dikarya</taxon>
        <taxon>Ascomycota</taxon>
        <taxon>Pezizomycotina</taxon>
        <taxon>Sordariomycetes</taxon>
        <taxon>Hypocreomycetidae</taxon>
        <taxon>Glomerellales</taxon>
        <taxon>Glomerellaceae</taxon>
        <taxon>Colletotrichum</taxon>
        <taxon>Colletotrichum acutatum species complex</taxon>
    </lineage>
</organism>
<evidence type="ECO:0000313" key="2">
    <source>
        <dbReference type="EMBL" id="KAK1458307.1"/>
    </source>
</evidence>